<comment type="pathway">
    <text evidence="6">Amino-acid degradation; L-arginine degradation via AST pathway; L-glutamate and succinate from L-arginine: step 5/5.</text>
</comment>
<feature type="active site" evidence="6">
    <location>
        <position position="219"/>
    </location>
</feature>
<dbReference type="SUPFAM" id="SSF53187">
    <property type="entry name" value="Zn-dependent exopeptidases"/>
    <property type="match status" value="1"/>
</dbReference>
<dbReference type="UniPathway" id="UPA00185">
    <property type="reaction ID" value="UER00283"/>
</dbReference>
<evidence type="ECO:0000256" key="2">
    <source>
        <dbReference type="ARBA" id="ARBA00022503"/>
    </source>
</evidence>
<accession>A0A1M5AJA6</accession>
<feature type="domain" description="Succinylglutamate desuccinylase/Aspartoacylase catalytic" evidence="8">
    <location>
        <begin position="54"/>
        <end position="242"/>
    </location>
</feature>
<dbReference type="GO" id="GO:0016788">
    <property type="term" value="F:hydrolase activity, acting on ester bonds"/>
    <property type="evidence" value="ECO:0007669"/>
    <property type="project" value="UniProtKB-UniRule"/>
</dbReference>
<keyword evidence="3" id="KW-0479">Metal-binding</keyword>
<comment type="similarity">
    <text evidence="6">Belongs to the AspA/AstE family. Succinylglutamate desuccinylase subfamily.</text>
</comment>
<evidence type="ECO:0000256" key="6">
    <source>
        <dbReference type="HAMAP-Rule" id="MF_00767"/>
    </source>
</evidence>
<gene>
    <name evidence="6" type="primary">astE</name>
    <name evidence="9" type="ORF">SAMN02745781_01906</name>
</gene>
<dbReference type="HAMAP" id="MF_00767">
    <property type="entry name" value="Arg_catab_AstE"/>
    <property type="match status" value="1"/>
</dbReference>
<dbReference type="InterPro" id="IPR055438">
    <property type="entry name" value="AstE_AspA_cat"/>
</dbReference>
<keyword evidence="2 6" id="KW-0056">Arginine metabolism</keyword>
<dbReference type="Pfam" id="PF24827">
    <property type="entry name" value="AstE_AspA_cat"/>
    <property type="match status" value="1"/>
</dbReference>
<dbReference type="Gene3D" id="3.40.630.10">
    <property type="entry name" value="Zn peptidases"/>
    <property type="match status" value="1"/>
</dbReference>
<comment type="caution">
    <text evidence="6">Lacks conserved residue(s) required for the propagation of feature annotation.</text>
</comment>
<dbReference type="NCBIfam" id="NF003706">
    <property type="entry name" value="PRK05324.1"/>
    <property type="match status" value="1"/>
</dbReference>
<evidence type="ECO:0000256" key="3">
    <source>
        <dbReference type="ARBA" id="ARBA00022723"/>
    </source>
</evidence>
<evidence type="ECO:0000259" key="7">
    <source>
        <dbReference type="Pfam" id="PF04952"/>
    </source>
</evidence>
<keyword evidence="5" id="KW-0862">Zinc</keyword>
<dbReference type="PANTHER" id="PTHR15162:SF7">
    <property type="entry name" value="SUCCINYLGLUTAMATE DESUCCINYLASE"/>
    <property type="match status" value="1"/>
</dbReference>
<evidence type="ECO:0000313" key="10">
    <source>
        <dbReference type="Proteomes" id="UP000184159"/>
    </source>
</evidence>
<comment type="catalytic activity">
    <reaction evidence="6">
        <text>N-succinyl-L-glutamate + H2O = L-glutamate + succinate</text>
        <dbReference type="Rhea" id="RHEA:15169"/>
        <dbReference type="ChEBI" id="CHEBI:15377"/>
        <dbReference type="ChEBI" id="CHEBI:29985"/>
        <dbReference type="ChEBI" id="CHEBI:30031"/>
        <dbReference type="ChEBI" id="CHEBI:58763"/>
        <dbReference type="EC" id="3.5.1.96"/>
    </reaction>
</comment>
<evidence type="ECO:0000256" key="4">
    <source>
        <dbReference type="ARBA" id="ARBA00022801"/>
    </source>
</evidence>
<keyword evidence="10" id="KW-1185">Reference proteome</keyword>
<dbReference type="InterPro" id="IPR016681">
    <property type="entry name" value="SuccinylGlu_desuccinylase"/>
</dbReference>
<sequence length="342" mass="38831">MSNSLFRQSFLIDSLYSDGALLSSEYTTDDGVLLKLHGPGILEVIPPQMDELTQHIVVSCAIHGKDAGPVELVNRIVSDIDSGFQPVREHCLFIIAHLEALKHHTQFFEENLERLFDDKPRESSQELVIADNLKVLLKSFWKDTPSDQRWHFDLHSTLNSSLYHSFAISPKVRHPVRPKELIHFVELAHLDALVLANAPSSSFSWYTADCYSARALAIELGQSSRLGQSPLEGFNAFDITLRDLCAREVNEHLPRKIKFYRVSRTIVRLNDDFDFIFSDDVENFTAFMHGEVFGHDGDKPLMAKNEGEAILFPDKHVPIGEPALLMVCPVTVRYEQNQLVYD</sequence>
<dbReference type="RefSeq" id="WP_072958457.1">
    <property type="nucleotide sequence ID" value="NZ_FQUH01000008.1"/>
</dbReference>
<dbReference type="InterPro" id="IPR007036">
    <property type="entry name" value="Aste_AspA_hybrid_dom"/>
</dbReference>
<comment type="cofactor">
    <cofactor evidence="1">
        <name>Zn(2+)</name>
        <dbReference type="ChEBI" id="CHEBI:29105"/>
    </cofactor>
</comment>
<keyword evidence="4 6" id="KW-0378">Hydrolase</keyword>
<dbReference type="InterPro" id="IPR050178">
    <property type="entry name" value="AspA/AstE_fam"/>
</dbReference>
<organism evidence="9 10">
    <name type="scientific">Vibrio gazogenes DSM 21264 = NBRC 103151</name>
    <dbReference type="NCBI Taxonomy" id="1123492"/>
    <lineage>
        <taxon>Bacteria</taxon>
        <taxon>Pseudomonadati</taxon>
        <taxon>Pseudomonadota</taxon>
        <taxon>Gammaproteobacteria</taxon>
        <taxon>Vibrionales</taxon>
        <taxon>Vibrionaceae</taxon>
        <taxon>Vibrio</taxon>
    </lineage>
</organism>
<dbReference type="Proteomes" id="UP000184159">
    <property type="component" value="Unassembled WGS sequence"/>
</dbReference>
<name>A0A1M5AJA6_VIBGA</name>
<dbReference type="GO" id="GO:0019545">
    <property type="term" value="P:L-arginine catabolic process to succinate"/>
    <property type="evidence" value="ECO:0007669"/>
    <property type="project" value="UniProtKB-UniRule"/>
</dbReference>
<dbReference type="GO" id="GO:0009017">
    <property type="term" value="F:succinylglutamate desuccinylase activity"/>
    <property type="evidence" value="ECO:0007669"/>
    <property type="project" value="UniProtKB-EC"/>
</dbReference>
<feature type="domain" description="AstE/AspA barrel-sandwich hybrid" evidence="7">
    <location>
        <begin position="256"/>
        <end position="329"/>
    </location>
</feature>
<dbReference type="EMBL" id="FQUH01000008">
    <property type="protein sequence ID" value="SHF30235.1"/>
    <property type="molecule type" value="Genomic_DNA"/>
</dbReference>
<comment type="function">
    <text evidence="6">Transforms N(2)-succinylglutamate into succinate and glutamate.</text>
</comment>
<protein>
    <recommendedName>
        <fullName evidence="6">Succinylglutamate desuccinylase</fullName>
        <ecNumber evidence="6">3.5.1.96</ecNumber>
    </recommendedName>
</protein>
<dbReference type="Pfam" id="PF04952">
    <property type="entry name" value="AstE_AspA_hybrid"/>
    <property type="match status" value="1"/>
</dbReference>
<proteinExistence type="inferred from homology"/>
<evidence type="ECO:0000256" key="1">
    <source>
        <dbReference type="ARBA" id="ARBA00001947"/>
    </source>
</evidence>
<reference evidence="10" key="1">
    <citation type="submission" date="2016-11" db="EMBL/GenBank/DDBJ databases">
        <authorList>
            <person name="Varghese N."/>
            <person name="Submissions S."/>
        </authorList>
    </citation>
    <scope>NUCLEOTIDE SEQUENCE [LARGE SCALE GENOMIC DNA]</scope>
    <source>
        <strain evidence="10">DSM 21264</strain>
    </source>
</reference>
<dbReference type="EC" id="3.5.1.96" evidence="6"/>
<dbReference type="GO" id="GO:0008270">
    <property type="term" value="F:zinc ion binding"/>
    <property type="evidence" value="ECO:0007669"/>
    <property type="project" value="InterPro"/>
</dbReference>
<dbReference type="GO" id="GO:0019544">
    <property type="term" value="P:L-arginine catabolic process to L-glutamate"/>
    <property type="evidence" value="ECO:0007669"/>
    <property type="project" value="UniProtKB-UniRule"/>
</dbReference>
<evidence type="ECO:0000256" key="5">
    <source>
        <dbReference type="ARBA" id="ARBA00022833"/>
    </source>
</evidence>
<dbReference type="PANTHER" id="PTHR15162">
    <property type="entry name" value="ASPARTOACYLASE"/>
    <property type="match status" value="1"/>
</dbReference>
<evidence type="ECO:0000313" key="9">
    <source>
        <dbReference type="EMBL" id="SHF30235.1"/>
    </source>
</evidence>
<evidence type="ECO:0000259" key="8">
    <source>
        <dbReference type="Pfam" id="PF24827"/>
    </source>
</evidence>
<dbReference type="AlphaFoldDB" id="A0A1M5AJA6"/>